<keyword evidence="5" id="KW-1185">Reference proteome</keyword>
<dbReference type="PANTHER" id="PTHR24197:SF44">
    <property type="entry name" value="ANKYRIN REPEAT DOMAIN-CONTAINING PROTEIN 54"/>
    <property type="match status" value="1"/>
</dbReference>
<keyword evidence="2 3" id="KW-0040">ANK repeat</keyword>
<dbReference type="InterPro" id="IPR002110">
    <property type="entry name" value="Ankyrin_rpt"/>
</dbReference>
<evidence type="ECO:0000256" key="3">
    <source>
        <dbReference type="PROSITE-ProRule" id="PRU00023"/>
    </source>
</evidence>
<sequence length="69" mass="7687">MHHCVNEGRLETLRILLEKGADPNVRDSDGVTCISLSKSSHGMSEFAELLLKYGADPTIRDKHGKTYLM</sequence>
<dbReference type="Pfam" id="PF12796">
    <property type="entry name" value="Ank_2"/>
    <property type="match status" value="1"/>
</dbReference>
<gene>
    <name evidence="4" type="ORF">LEP1GSC179_2532</name>
</gene>
<name>A0A0E2BDF6_9LEPT</name>
<dbReference type="PROSITE" id="PS50297">
    <property type="entry name" value="ANK_REP_REGION"/>
    <property type="match status" value="1"/>
</dbReference>
<dbReference type="EMBL" id="AHON02000051">
    <property type="protein sequence ID" value="EKO33325.1"/>
    <property type="molecule type" value="Genomic_DNA"/>
</dbReference>
<dbReference type="PROSITE" id="PS50088">
    <property type="entry name" value="ANK_REPEAT"/>
    <property type="match status" value="1"/>
</dbReference>
<feature type="repeat" description="ANK" evidence="3">
    <location>
        <begin position="1"/>
        <end position="28"/>
    </location>
</feature>
<dbReference type="SUPFAM" id="SSF48403">
    <property type="entry name" value="Ankyrin repeat"/>
    <property type="match status" value="1"/>
</dbReference>
<comment type="caution">
    <text evidence="4">The sequence shown here is derived from an EMBL/GenBank/DDBJ whole genome shotgun (WGS) entry which is preliminary data.</text>
</comment>
<reference evidence="4" key="1">
    <citation type="submission" date="2012-10" db="EMBL/GenBank/DDBJ databases">
        <authorList>
            <person name="Harkins D.M."/>
            <person name="Durkin A.S."/>
            <person name="Brinkac L.M."/>
            <person name="Haft D.H."/>
            <person name="Selengut J.D."/>
            <person name="Sanka R."/>
            <person name="DePew J."/>
            <person name="Purushe J."/>
            <person name="Matthias M.A."/>
            <person name="Vinetz J.M."/>
            <person name="Sutton G.G."/>
            <person name="Nierman W.C."/>
            <person name="Fouts D.E."/>
        </authorList>
    </citation>
    <scope>NUCLEOTIDE SEQUENCE [LARGE SCALE GENOMIC DNA]</scope>
    <source>
        <strain evidence="4">MOR084</strain>
    </source>
</reference>
<protein>
    <submittedName>
        <fullName evidence="4">Ankyrin repeat protein</fullName>
    </submittedName>
</protein>
<proteinExistence type="predicted"/>
<evidence type="ECO:0000256" key="1">
    <source>
        <dbReference type="ARBA" id="ARBA00022737"/>
    </source>
</evidence>
<evidence type="ECO:0000256" key="2">
    <source>
        <dbReference type="ARBA" id="ARBA00023043"/>
    </source>
</evidence>
<evidence type="ECO:0000313" key="5">
    <source>
        <dbReference type="Proteomes" id="UP000006329"/>
    </source>
</evidence>
<dbReference type="PANTHER" id="PTHR24197">
    <property type="entry name" value="ANKYRIN REPEAT DOMAIN-CONTAINING PROTEIN 61"/>
    <property type="match status" value="1"/>
</dbReference>
<dbReference type="Proteomes" id="UP000006329">
    <property type="component" value="Unassembled WGS sequence"/>
</dbReference>
<organism evidence="4 5">
    <name type="scientific">Leptospira santarosai str. MOR084</name>
    <dbReference type="NCBI Taxonomy" id="1049984"/>
    <lineage>
        <taxon>Bacteria</taxon>
        <taxon>Pseudomonadati</taxon>
        <taxon>Spirochaetota</taxon>
        <taxon>Spirochaetia</taxon>
        <taxon>Leptospirales</taxon>
        <taxon>Leptospiraceae</taxon>
        <taxon>Leptospira</taxon>
    </lineage>
</organism>
<accession>A0A0E2BDF6</accession>
<evidence type="ECO:0000313" key="4">
    <source>
        <dbReference type="EMBL" id="EKO33325.1"/>
    </source>
</evidence>
<dbReference type="InterPro" id="IPR036770">
    <property type="entry name" value="Ankyrin_rpt-contain_sf"/>
</dbReference>
<dbReference type="AlphaFoldDB" id="A0A0E2BDF6"/>
<keyword evidence="1" id="KW-0677">Repeat</keyword>
<dbReference type="Gene3D" id="1.25.40.20">
    <property type="entry name" value="Ankyrin repeat-containing domain"/>
    <property type="match status" value="1"/>
</dbReference>